<keyword evidence="2" id="KW-0812">Transmembrane</keyword>
<dbReference type="AlphaFoldDB" id="A0A383VVN4"/>
<reference evidence="3 4" key="1">
    <citation type="submission" date="2016-10" db="EMBL/GenBank/DDBJ databases">
        <authorList>
            <person name="Cai Z."/>
        </authorList>
    </citation>
    <scope>NUCLEOTIDE SEQUENCE [LARGE SCALE GENOMIC DNA]</scope>
</reference>
<keyword evidence="4" id="KW-1185">Reference proteome</keyword>
<protein>
    <submittedName>
        <fullName evidence="3">Uncharacterized protein</fullName>
    </submittedName>
</protein>
<gene>
    <name evidence="3" type="ORF">BQ4739_LOCUS9235</name>
</gene>
<organism evidence="3 4">
    <name type="scientific">Tetradesmus obliquus</name>
    <name type="common">Green alga</name>
    <name type="synonym">Acutodesmus obliquus</name>
    <dbReference type="NCBI Taxonomy" id="3088"/>
    <lineage>
        <taxon>Eukaryota</taxon>
        <taxon>Viridiplantae</taxon>
        <taxon>Chlorophyta</taxon>
        <taxon>core chlorophytes</taxon>
        <taxon>Chlorophyceae</taxon>
        <taxon>CS clade</taxon>
        <taxon>Sphaeropleales</taxon>
        <taxon>Scenedesmaceae</taxon>
        <taxon>Tetradesmus</taxon>
    </lineage>
</organism>
<dbReference type="Proteomes" id="UP000256970">
    <property type="component" value="Unassembled WGS sequence"/>
</dbReference>
<evidence type="ECO:0000256" key="2">
    <source>
        <dbReference type="SAM" id="Phobius"/>
    </source>
</evidence>
<name>A0A383VVN4_TETOB</name>
<feature type="transmembrane region" description="Helical" evidence="2">
    <location>
        <begin position="12"/>
        <end position="30"/>
    </location>
</feature>
<feature type="compositionally biased region" description="Low complexity" evidence="1">
    <location>
        <begin position="80"/>
        <end position="98"/>
    </location>
</feature>
<feature type="region of interest" description="Disordered" evidence="1">
    <location>
        <begin position="37"/>
        <end position="164"/>
    </location>
</feature>
<dbReference type="OrthoDB" id="10576298at2759"/>
<feature type="compositionally biased region" description="Basic residues" evidence="1">
    <location>
        <begin position="61"/>
        <end position="70"/>
    </location>
</feature>
<keyword evidence="2" id="KW-1133">Transmembrane helix</keyword>
<proteinExistence type="predicted"/>
<dbReference type="EMBL" id="FNXT01000890">
    <property type="protein sequence ID" value="SZX68923.1"/>
    <property type="molecule type" value="Genomic_DNA"/>
</dbReference>
<evidence type="ECO:0000313" key="4">
    <source>
        <dbReference type="Proteomes" id="UP000256970"/>
    </source>
</evidence>
<sequence>MELPPTSDDLLVAGLVILVALVAFIAVLYLNRENAGKNKKNAKSEGEEAGGTVLVEEGGRTVRRSTRQHKPVLPTEEAAKSPAATRTPRATRTAEAGASTPLTALRTPRTAERPTSPARGRRTTAKSPAPGSRRATKSPGPAGTPISPLATTPRRGPGRPKKEA</sequence>
<accession>A0A383VVN4</accession>
<keyword evidence="2" id="KW-0472">Membrane</keyword>
<evidence type="ECO:0000313" key="3">
    <source>
        <dbReference type="EMBL" id="SZX68923.1"/>
    </source>
</evidence>
<evidence type="ECO:0000256" key="1">
    <source>
        <dbReference type="SAM" id="MobiDB-lite"/>
    </source>
</evidence>